<evidence type="ECO:0000256" key="8">
    <source>
        <dbReference type="RuleBase" id="RU003540"/>
    </source>
</evidence>
<dbReference type="InterPro" id="IPR037104">
    <property type="entry name" value="Annexin_sf"/>
</dbReference>
<dbReference type="SUPFAM" id="SSF47874">
    <property type="entry name" value="Annexin"/>
    <property type="match status" value="1"/>
</dbReference>
<dbReference type="InterPro" id="IPR018951">
    <property type="entry name" value="Fumarase_C_C"/>
</dbReference>
<dbReference type="Gene3D" id="1.20.200.10">
    <property type="entry name" value="Fumarase/aspartase (Central domain)"/>
    <property type="match status" value="1"/>
</dbReference>
<evidence type="ECO:0000256" key="1">
    <source>
        <dbReference type="ARBA" id="ARBA00004123"/>
    </source>
</evidence>
<keyword evidence="6 7" id="KW-0371">Homeobox</keyword>
<dbReference type="PANTHER" id="PTHR11444:SF1">
    <property type="entry name" value="FUMARATE HYDRATASE, MITOCHONDRIAL"/>
    <property type="match status" value="1"/>
</dbReference>
<dbReference type="FunFam" id="1.10.220.10:FF:000005">
    <property type="entry name" value="Annexin"/>
    <property type="match status" value="1"/>
</dbReference>
<evidence type="ECO:0000256" key="5">
    <source>
        <dbReference type="ARBA" id="ARBA00023239"/>
    </source>
</evidence>
<dbReference type="GO" id="GO:0005739">
    <property type="term" value="C:mitochondrion"/>
    <property type="evidence" value="ECO:0007669"/>
    <property type="project" value="TreeGrafter"/>
</dbReference>
<dbReference type="PROSITE" id="PS00163">
    <property type="entry name" value="FUMARATE_LYASES"/>
    <property type="match status" value="1"/>
</dbReference>
<keyword evidence="6 7" id="KW-0238">DNA-binding</keyword>
<dbReference type="Proteomes" id="UP000095283">
    <property type="component" value="Unplaced"/>
</dbReference>
<dbReference type="InterPro" id="IPR018252">
    <property type="entry name" value="Annexin_repeat_CS"/>
</dbReference>
<dbReference type="PANTHER" id="PTHR11444">
    <property type="entry name" value="ASPARTATEAMMONIA/ARGININOSUCCINATE/ADENYLOSUCCINATE LYASE"/>
    <property type="match status" value="1"/>
</dbReference>
<dbReference type="PROSITE" id="PS50071">
    <property type="entry name" value="HOMEOBOX_2"/>
    <property type="match status" value="1"/>
</dbReference>
<sequence length="950" mass="106179">MNVNEVISNRGISISARYHQNWSYTYTRRCSSDTWTRIFCLCHAGRYLRDEYSVNIDSQYGVMQIDNGIERVKATLPRLYQLAAGGTAVGTGLNTRKGFAEKVAKSVRKLTAYFCFSMCSSKCMSNSSCASLFLELTIRCLYRTVSEITGLPFVTAPNKFEALAAHDALVEVHGALNTLAASFMKIGNDIRFLGSGPRCGLGELSLPENEPGSSIMPGKVNPTQCEAITMVAAQVMGNQVAVTVGGSNGHFELNVFKPLIVRNVLQSTRYFLLFYFLLFRSNVVFILFQIMRESLMLVTALNPHIGYDNAAKIAKTAHKNGTTLMEEAIKLGILTEEQFKHFDFSVPQMPRASIHPSASFDEFAAAESLERAMRGAGCDKQRVIDILVLINNAQRQMIRTPYKTRYGKDLENELKRELSGELEDVIEDVLELYRAVKGLGTNERILIEILASRTNEEIRAIRNVYYTTYNKTLEDSITADTSGDFRRLLLTLAQGSRDESNYVDNHRAAQDAQNLLKTTDRKSGVDKFEAYKILATANSHHLIRVFFELDRLSDTSIEKMIEKEFSGDTKNLLLVRLLLKCHKGLGTRDRDLIRVLVSRSEIDLEDIKQEYETIYKKSLQQSFISKVVSNVYNVPINLVSMETSFIFSIPPVVFSVEGHERNRIVGPLKTQSYAPMDMDQKPFVDYGSYCYPPQDFASRPQVSPYFYNFPTSTASSMYSQQPSHFMYPQPAASSPEDQMTTKIIEGGEVKINGKGKKVRKPRTIYSSQQLQMLQKRFAKTQYLALPDRAALAAELSLTQTQFDLHAQASTAIIHTNNKGWCRTRLSADGLPWDRGSKKSKGGVERTSDEEGESEDRAASTPVEEGPSNEWATPSLPPPGLPPAGLGPSSLPPAGLPQQNPLLPSSLPTPLSTYEPLKYPSDSSEVKPFIYDQMQAYYPPYGLPHSGYTGY</sequence>
<dbReference type="Pfam" id="PF00046">
    <property type="entry name" value="Homeodomain"/>
    <property type="match status" value="1"/>
</dbReference>
<evidence type="ECO:0000256" key="2">
    <source>
        <dbReference type="ARBA" id="ARBA00007831"/>
    </source>
</evidence>
<keyword evidence="10" id="KW-0472">Membrane</keyword>
<dbReference type="GO" id="GO:0006108">
    <property type="term" value="P:malate metabolic process"/>
    <property type="evidence" value="ECO:0007669"/>
    <property type="project" value="TreeGrafter"/>
</dbReference>
<dbReference type="CDD" id="cd00086">
    <property type="entry name" value="homeodomain"/>
    <property type="match status" value="1"/>
</dbReference>
<comment type="similarity">
    <text evidence="2 8">Belongs to the annexin family.</text>
</comment>
<dbReference type="Gene3D" id="1.10.10.60">
    <property type="entry name" value="Homeodomain-like"/>
    <property type="match status" value="1"/>
</dbReference>
<dbReference type="Pfam" id="PF00191">
    <property type="entry name" value="Annexin"/>
    <property type="match status" value="4"/>
</dbReference>
<dbReference type="PRINTS" id="PR00196">
    <property type="entry name" value="ANNEXIN"/>
</dbReference>
<dbReference type="InterPro" id="IPR022761">
    <property type="entry name" value="Fumarate_lyase_N"/>
</dbReference>
<dbReference type="GO" id="GO:0005634">
    <property type="term" value="C:nucleus"/>
    <property type="evidence" value="ECO:0007669"/>
    <property type="project" value="UniProtKB-SubCell"/>
</dbReference>
<evidence type="ECO:0000259" key="11">
    <source>
        <dbReference type="PROSITE" id="PS50071"/>
    </source>
</evidence>
<proteinExistence type="inferred from homology"/>
<keyword evidence="4 8" id="KW-0041">Annexin</keyword>
<comment type="subcellular location">
    <subcellularLocation>
        <location evidence="1 6 7">Nucleus</location>
    </subcellularLocation>
</comment>
<organism evidence="12 13">
    <name type="scientific">Heterorhabditis bacteriophora</name>
    <name type="common">Entomopathogenic nematode worm</name>
    <dbReference type="NCBI Taxonomy" id="37862"/>
    <lineage>
        <taxon>Eukaryota</taxon>
        <taxon>Metazoa</taxon>
        <taxon>Ecdysozoa</taxon>
        <taxon>Nematoda</taxon>
        <taxon>Chromadorea</taxon>
        <taxon>Rhabditida</taxon>
        <taxon>Rhabditina</taxon>
        <taxon>Rhabditomorpha</taxon>
        <taxon>Strongyloidea</taxon>
        <taxon>Heterorhabditidae</taxon>
        <taxon>Heterorhabditis</taxon>
    </lineage>
</organism>
<dbReference type="Gene3D" id="1.10.40.30">
    <property type="entry name" value="Fumarase/aspartase (C-terminal domain)"/>
    <property type="match status" value="1"/>
</dbReference>
<dbReference type="GO" id="GO:0006106">
    <property type="term" value="P:fumarate metabolic process"/>
    <property type="evidence" value="ECO:0007669"/>
    <property type="project" value="InterPro"/>
</dbReference>
<feature type="transmembrane region" description="Helical" evidence="10">
    <location>
        <begin position="270"/>
        <end position="291"/>
    </location>
</feature>
<feature type="region of interest" description="Disordered" evidence="9">
    <location>
        <begin position="826"/>
        <end position="923"/>
    </location>
</feature>
<dbReference type="FunFam" id="1.10.40.30:FF:000002">
    <property type="entry name" value="Fumarate hydratase class II"/>
    <property type="match status" value="1"/>
</dbReference>
<dbReference type="GO" id="GO:0003677">
    <property type="term" value="F:DNA binding"/>
    <property type="evidence" value="ECO:0007669"/>
    <property type="project" value="UniProtKB-UniRule"/>
</dbReference>
<dbReference type="GO" id="GO:0006099">
    <property type="term" value="P:tricarboxylic acid cycle"/>
    <property type="evidence" value="ECO:0007669"/>
    <property type="project" value="InterPro"/>
</dbReference>
<reference evidence="13" key="1">
    <citation type="submission" date="2016-11" db="UniProtKB">
        <authorList>
            <consortium name="WormBaseParasite"/>
        </authorList>
    </citation>
    <scope>IDENTIFICATION</scope>
</reference>
<dbReference type="SMART" id="SM00335">
    <property type="entry name" value="ANX"/>
    <property type="match status" value="4"/>
</dbReference>
<keyword evidence="10" id="KW-1133">Transmembrane helix</keyword>
<dbReference type="InterPro" id="IPR009057">
    <property type="entry name" value="Homeodomain-like_sf"/>
</dbReference>
<dbReference type="PROSITE" id="PS00223">
    <property type="entry name" value="ANNEXIN_1"/>
    <property type="match status" value="1"/>
</dbReference>
<accession>A0A1I7X2G5</accession>
<feature type="domain" description="Homeobox" evidence="11">
    <location>
        <begin position="756"/>
        <end position="801"/>
    </location>
</feature>
<dbReference type="InterPro" id="IPR008948">
    <property type="entry name" value="L-Aspartase-like"/>
</dbReference>
<evidence type="ECO:0000256" key="6">
    <source>
        <dbReference type="PROSITE-ProRule" id="PRU00108"/>
    </source>
</evidence>
<keyword evidence="10" id="KW-0812">Transmembrane</keyword>
<evidence type="ECO:0000256" key="10">
    <source>
        <dbReference type="SAM" id="Phobius"/>
    </source>
</evidence>
<dbReference type="Pfam" id="PF10415">
    <property type="entry name" value="FumaraseC_C"/>
    <property type="match status" value="1"/>
</dbReference>
<keyword evidence="5" id="KW-0456">Lyase</keyword>
<comment type="domain">
    <text evidence="8">A pair of annexin repeats may form one binding site for calcium and phospholipid.</text>
</comment>
<dbReference type="Gene3D" id="1.10.220.10">
    <property type="entry name" value="Annexin"/>
    <property type="match status" value="4"/>
</dbReference>
<dbReference type="Pfam" id="PF00206">
    <property type="entry name" value="Lyase_1"/>
    <property type="match status" value="1"/>
</dbReference>
<keyword evidence="3 8" id="KW-0677">Repeat</keyword>
<dbReference type="AlphaFoldDB" id="A0A1I7X2G5"/>
<keyword evidence="8" id="KW-0111">Calcium/phospholipid-binding</keyword>
<dbReference type="SMART" id="SM00389">
    <property type="entry name" value="HOX"/>
    <property type="match status" value="1"/>
</dbReference>
<evidence type="ECO:0000256" key="4">
    <source>
        <dbReference type="ARBA" id="ARBA00023216"/>
    </source>
</evidence>
<dbReference type="InterPro" id="IPR001356">
    <property type="entry name" value="HD"/>
</dbReference>
<dbReference type="InterPro" id="IPR005677">
    <property type="entry name" value="Fum_hydII"/>
</dbReference>
<dbReference type="InterPro" id="IPR001464">
    <property type="entry name" value="Annexin"/>
</dbReference>
<keyword evidence="8" id="KW-0106">Calcium</keyword>
<protein>
    <recommendedName>
        <fullName evidence="8">Annexin</fullName>
    </recommendedName>
</protein>
<feature type="compositionally biased region" description="Low complexity" evidence="9">
    <location>
        <begin position="895"/>
        <end position="916"/>
    </location>
</feature>
<feature type="DNA-binding region" description="Homeobox" evidence="6">
    <location>
        <begin position="758"/>
        <end position="802"/>
    </location>
</feature>
<dbReference type="SUPFAM" id="SSF48557">
    <property type="entry name" value="L-aspartase-like"/>
    <property type="match status" value="2"/>
</dbReference>
<dbReference type="SUPFAM" id="SSF46689">
    <property type="entry name" value="Homeodomain-like"/>
    <property type="match status" value="1"/>
</dbReference>
<evidence type="ECO:0000313" key="13">
    <source>
        <dbReference type="WBParaSite" id="Hba_11782"/>
    </source>
</evidence>
<dbReference type="InterPro" id="IPR020557">
    <property type="entry name" value="Fumarate_lyase_CS"/>
</dbReference>
<dbReference type="GO" id="GO:0005544">
    <property type="term" value="F:calcium-dependent phospholipid binding"/>
    <property type="evidence" value="ECO:0007669"/>
    <property type="project" value="UniProtKB-KW"/>
</dbReference>
<dbReference type="GO" id="GO:0005509">
    <property type="term" value="F:calcium ion binding"/>
    <property type="evidence" value="ECO:0007669"/>
    <property type="project" value="InterPro"/>
</dbReference>
<keyword evidence="6 7" id="KW-0539">Nucleus</keyword>
<evidence type="ECO:0000256" key="7">
    <source>
        <dbReference type="RuleBase" id="RU000682"/>
    </source>
</evidence>
<dbReference type="GO" id="GO:0004333">
    <property type="term" value="F:fumarate hydratase activity"/>
    <property type="evidence" value="ECO:0007669"/>
    <property type="project" value="InterPro"/>
</dbReference>
<evidence type="ECO:0000256" key="3">
    <source>
        <dbReference type="ARBA" id="ARBA00022737"/>
    </source>
</evidence>
<dbReference type="WBParaSite" id="Hba_11782">
    <property type="protein sequence ID" value="Hba_11782"/>
    <property type="gene ID" value="Hba_11782"/>
</dbReference>
<keyword evidence="12" id="KW-1185">Reference proteome</keyword>
<name>A0A1I7X2G5_HETBA</name>
<dbReference type="InterPro" id="IPR018502">
    <property type="entry name" value="Annexin_repeat"/>
</dbReference>
<evidence type="ECO:0000313" key="12">
    <source>
        <dbReference type="Proteomes" id="UP000095283"/>
    </source>
</evidence>
<dbReference type="PROSITE" id="PS51897">
    <property type="entry name" value="ANNEXIN_2"/>
    <property type="match status" value="2"/>
</dbReference>
<dbReference type="FunFam" id="1.10.220.10:FF:000003">
    <property type="entry name" value="Annexin"/>
    <property type="match status" value="1"/>
</dbReference>
<evidence type="ECO:0000256" key="9">
    <source>
        <dbReference type="SAM" id="MobiDB-lite"/>
    </source>
</evidence>